<comment type="caution">
    <text evidence="1">The sequence shown here is derived from an EMBL/GenBank/DDBJ whole genome shotgun (WGS) entry which is preliminary data.</text>
</comment>
<dbReference type="EMBL" id="VSSQ01044871">
    <property type="protein sequence ID" value="MPM98737.1"/>
    <property type="molecule type" value="Genomic_DNA"/>
</dbReference>
<sequence length="78" mass="8487">MREANQGVSVNPTNKLVSVEVITITENCFSISATKTCKNKIGKNTTTSTNVIETAENPISIRPSIAATRLFFPISKCR</sequence>
<evidence type="ECO:0000313" key="1">
    <source>
        <dbReference type="EMBL" id="MPM98737.1"/>
    </source>
</evidence>
<gene>
    <name evidence="1" type="ORF">SDC9_145926</name>
</gene>
<reference evidence="1" key="1">
    <citation type="submission" date="2019-08" db="EMBL/GenBank/DDBJ databases">
        <authorList>
            <person name="Kucharzyk K."/>
            <person name="Murdoch R.W."/>
            <person name="Higgins S."/>
            <person name="Loffler F."/>
        </authorList>
    </citation>
    <scope>NUCLEOTIDE SEQUENCE</scope>
</reference>
<dbReference type="AlphaFoldDB" id="A0A645E9Y1"/>
<proteinExistence type="predicted"/>
<accession>A0A645E9Y1</accession>
<name>A0A645E9Y1_9ZZZZ</name>
<protein>
    <submittedName>
        <fullName evidence="1">Uncharacterized protein</fullName>
    </submittedName>
</protein>
<organism evidence="1">
    <name type="scientific">bioreactor metagenome</name>
    <dbReference type="NCBI Taxonomy" id="1076179"/>
    <lineage>
        <taxon>unclassified sequences</taxon>
        <taxon>metagenomes</taxon>
        <taxon>ecological metagenomes</taxon>
    </lineage>
</organism>